<comment type="similarity">
    <text evidence="1">Belongs to the ATP-dependent AMP-binding enzyme family.</text>
</comment>
<dbReference type="AlphaFoldDB" id="A0A850Q025"/>
<keyword evidence="2 8" id="KW-0436">Ligase</keyword>
<evidence type="ECO:0000313" key="8">
    <source>
        <dbReference type="EMBL" id="NVN53464.1"/>
    </source>
</evidence>
<reference evidence="8 9" key="1">
    <citation type="submission" date="2020-05" db="EMBL/GenBank/DDBJ databases">
        <title>Draft genome sequence of Mycobacterium hippocampi DL, isolated from European seabass, Dicentrarchus labrax, reared in fish farms.</title>
        <authorList>
            <person name="Stathopoulou P."/>
            <person name="Asimakis E."/>
            <person name="Tzokas K."/>
            <person name="Batargias C."/>
            <person name="Tsiamis G."/>
        </authorList>
    </citation>
    <scope>NUCLEOTIDE SEQUENCE [LARGE SCALE GENOMIC DNA]</scope>
    <source>
        <strain evidence="8 9">DL</strain>
    </source>
</reference>
<proteinExistence type="inferred from homology"/>
<dbReference type="SUPFAM" id="SSF56801">
    <property type="entry name" value="Acetyl-CoA synthetase-like"/>
    <property type="match status" value="1"/>
</dbReference>
<dbReference type="Gene3D" id="3.40.50.12780">
    <property type="entry name" value="N-terminal domain of ligase-like"/>
    <property type="match status" value="1"/>
</dbReference>
<dbReference type="PANTHER" id="PTHR43272">
    <property type="entry name" value="LONG-CHAIN-FATTY-ACID--COA LIGASE"/>
    <property type="match status" value="1"/>
</dbReference>
<dbReference type="InterPro" id="IPR020845">
    <property type="entry name" value="AMP-binding_CS"/>
</dbReference>
<keyword evidence="4" id="KW-0443">Lipid metabolism</keyword>
<comment type="caution">
    <text evidence="8">The sequence shown here is derived from an EMBL/GenBank/DDBJ whole genome shotgun (WGS) entry which is preliminary data.</text>
</comment>
<evidence type="ECO:0000256" key="2">
    <source>
        <dbReference type="ARBA" id="ARBA00022598"/>
    </source>
</evidence>
<dbReference type="InterPro" id="IPR045851">
    <property type="entry name" value="AMP-bd_C_sf"/>
</dbReference>
<evidence type="ECO:0000256" key="3">
    <source>
        <dbReference type="ARBA" id="ARBA00022832"/>
    </source>
</evidence>
<gene>
    <name evidence="8" type="ORF">HLY00_3812</name>
</gene>
<dbReference type="Pfam" id="PF00501">
    <property type="entry name" value="AMP-binding"/>
    <property type="match status" value="1"/>
</dbReference>
<dbReference type="InterPro" id="IPR042099">
    <property type="entry name" value="ANL_N_sf"/>
</dbReference>
<dbReference type="GO" id="GO:0016020">
    <property type="term" value="C:membrane"/>
    <property type="evidence" value="ECO:0007669"/>
    <property type="project" value="TreeGrafter"/>
</dbReference>
<feature type="domain" description="AMP-dependent synthetase/ligase" evidence="7">
    <location>
        <begin position="20"/>
        <end position="375"/>
    </location>
</feature>
<evidence type="ECO:0000256" key="4">
    <source>
        <dbReference type="ARBA" id="ARBA00023098"/>
    </source>
</evidence>
<keyword evidence="3" id="KW-0276">Fatty acid metabolism</keyword>
<name>A0A850Q025_9MYCO</name>
<protein>
    <recommendedName>
        <fullName evidence="6">Acyl-CoA synthetase</fullName>
    </recommendedName>
</protein>
<evidence type="ECO:0000313" key="9">
    <source>
        <dbReference type="Proteomes" id="UP000570517"/>
    </source>
</evidence>
<dbReference type="Pfam" id="PF23562">
    <property type="entry name" value="AMP-binding_C_3"/>
    <property type="match status" value="1"/>
</dbReference>
<organism evidence="8 9">
    <name type="scientific">Mycolicibacterium hippocampi</name>
    <dbReference type="NCBI Taxonomy" id="659824"/>
    <lineage>
        <taxon>Bacteria</taxon>
        <taxon>Bacillati</taxon>
        <taxon>Actinomycetota</taxon>
        <taxon>Actinomycetes</taxon>
        <taxon>Mycobacteriales</taxon>
        <taxon>Mycobacteriaceae</taxon>
        <taxon>Mycolicibacterium</taxon>
    </lineage>
</organism>
<accession>A0A850Q025</accession>
<evidence type="ECO:0000256" key="5">
    <source>
        <dbReference type="ARBA" id="ARBA00024484"/>
    </source>
</evidence>
<sequence>MAEPPGLGAPTMAQSFLRTIAACGDAVALRTPDDTVTIRYRELPGRMTEVAAALAALGISPGDSVGMMLTNRPEFHVIDGAAMLMGAVPFSVYNTSPPEQLAYVLGDAGARVVFTERQFAPALAAVAAYDLELPHLIVVDDDASWSTFLRAGEPFDLAATAAAVQPGDLLTLIYTSGTTGPPKGVELTHANMVALLCGLHEAWGMRSGGQIISYLPQAHIADRWFSHYSGLMTYGGTITDVGVMADAIPTATVVRPTFWGGVPRVWEKLKSALQSGAFGPLDDPARVRSALGFDRCELFVIGAAPTTRDVLDFFGDLGIEICEAWGMSETSAIGALNRPGTVRLGSVGRPLPGMEIKLAEDDELLCRGPNVMAGYRNNPQKTAEAMDSEGWLHTGDVARIDEDGYVWIIDRKKELIINSAGKNMSPVNIESKLKAAGPLIGQACVFGDARPYIVALLVLDPEAGADPTDPAVVAAVQREVDLANTHLSRVEQVKRFTVLPEEWLPGGDELTPTMKLKRRPIADRYSVLIDALYS</sequence>
<dbReference type="Proteomes" id="UP000570517">
    <property type="component" value="Unassembled WGS sequence"/>
</dbReference>
<keyword evidence="9" id="KW-1185">Reference proteome</keyword>
<dbReference type="GO" id="GO:0004467">
    <property type="term" value="F:long-chain fatty acid-CoA ligase activity"/>
    <property type="evidence" value="ECO:0007669"/>
    <property type="project" value="UniProtKB-EC"/>
</dbReference>
<dbReference type="Gene3D" id="3.30.300.30">
    <property type="match status" value="1"/>
</dbReference>
<evidence type="ECO:0000256" key="6">
    <source>
        <dbReference type="ARBA" id="ARBA00032875"/>
    </source>
</evidence>
<dbReference type="RefSeq" id="WP_178361675.1">
    <property type="nucleotide sequence ID" value="NZ_JABFYL010000049.1"/>
</dbReference>
<comment type="catalytic activity">
    <reaction evidence="5">
        <text>a long-chain fatty acid + ATP + CoA = a long-chain fatty acyl-CoA + AMP + diphosphate</text>
        <dbReference type="Rhea" id="RHEA:15421"/>
        <dbReference type="ChEBI" id="CHEBI:30616"/>
        <dbReference type="ChEBI" id="CHEBI:33019"/>
        <dbReference type="ChEBI" id="CHEBI:57287"/>
        <dbReference type="ChEBI" id="CHEBI:57560"/>
        <dbReference type="ChEBI" id="CHEBI:83139"/>
        <dbReference type="ChEBI" id="CHEBI:456215"/>
        <dbReference type="EC" id="6.2.1.3"/>
    </reaction>
    <physiologicalReaction direction="left-to-right" evidence="5">
        <dbReference type="Rhea" id="RHEA:15422"/>
    </physiologicalReaction>
</comment>
<dbReference type="PANTHER" id="PTHR43272:SF32">
    <property type="entry name" value="AMP-DEPENDENT SYNTHETASE_LIGASE DOMAIN-CONTAINING PROTEIN"/>
    <property type="match status" value="1"/>
</dbReference>
<dbReference type="CDD" id="cd05907">
    <property type="entry name" value="VL_LC_FACS_like"/>
    <property type="match status" value="1"/>
</dbReference>
<evidence type="ECO:0000259" key="7">
    <source>
        <dbReference type="Pfam" id="PF00501"/>
    </source>
</evidence>
<evidence type="ECO:0000256" key="1">
    <source>
        <dbReference type="ARBA" id="ARBA00006432"/>
    </source>
</evidence>
<dbReference type="PROSITE" id="PS00455">
    <property type="entry name" value="AMP_BINDING"/>
    <property type="match status" value="1"/>
</dbReference>
<dbReference type="InterPro" id="IPR000873">
    <property type="entry name" value="AMP-dep_synth/lig_dom"/>
</dbReference>
<dbReference type="EMBL" id="JABFYL010000049">
    <property type="protein sequence ID" value="NVN53464.1"/>
    <property type="molecule type" value="Genomic_DNA"/>
</dbReference>